<proteinExistence type="predicted"/>
<keyword evidence="2" id="KW-1185">Reference proteome</keyword>
<dbReference type="Proteomes" id="UP000494206">
    <property type="component" value="Unassembled WGS sequence"/>
</dbReference>
<accession>A0A8S1F9M8</accession>
<sequence length="98" mass="10423">MLDNFSNIKNAKLSDRDGIENEEAADAGYDIDGYCEISLGNIVAMETTRHEGNTITEAMRVDDGPKMPWVVGPNALGNVAQKAATTPGLATAARKAIE</sequence>
<comment type="caution">
    <text evidence="1">The sequence shown here is derived from an EMBL/GenBank/DDBJ whole genome shotgun (WGS) entry which is preliminary data.</text>
</comment>
<name>A0A8S1F9M8_9PELO</name>
<reference evidence="1 2" key="1">
    <citation type="submission" date="2020-04" db="EMBL/GenBank/DDBJ databases">
        <authorList>
            <person name="Laetsch R D."/>
            <person name="Stevens L."/>
            <person name="Kumar S."/>
            <person name="Blaxter L. M."/>
        </authorList>
    </citation>
    <scope>NUCLEOTIDE SEQUENCE [LARGE SCALE GENOMIC DNA]</scope>
</reference>
<dbReference type="EMBL" id="CADEPM010000010">
    <property type="protein sequence ID" value="CAB3410464.1"/>
    <property type="molecule type" value="Genomic_DNA"/>
</dbReference>
<protein>
    <submittedName>
        <fullName evidence="1">Uncharacterized protein</fullName>
    </submittedName>
</protein>
<organism evidence="1 2">
    <name type="scientific">Caenorhabditis bovis</name>
    <dbReference type="NCBI Taxonomy" id="2654633"/>
    <lineage>
        <taxon>Eukaryota</taxon>
        <taxon>Metazoa</taxon>
        <taxon>Ecdysozoa</taxon>
        <taxon>Nematoda</taxon>
        <taxon>Chromadorea</taxon>
        <taxon>Rhabditida</taxon>
        <taxon>Rhabditina</taxon>
        <taxon>Rhabditomorpha</taxon>
        <taxon>Rhabditoidea</taxon>
        <taxon>Rhabditidae</taxon>
        <taxon>Peloderinae</taxon>
        <taxon>Caenorhabditis</taxon>
    </lineage>
</organism>
<evidence type="ECO:0000313" key="2">
    <source>
        <dbReference type="Proteomes" id="UP000494206"/>
    </source>
</evidence>
<gene>
    <name evidence="1" type="ORF">CBOVIS_LOCUS11987</name>
</gene>
<dbReference type="AlphaFoldDB" id="A0A8S1F9M8"/>
<evidence type="ECO:0000313" key="1">
    <source>
        <dbReference type="EMBL" id="CAB3410464.1"/>
    </source>
</evidence>